<dbReference type="SUPFAM" id="SSF143880">
    <property type="entry name" value="NE0471 N-terminal domain-like"/>
    <property type="match status" value="1"/>
</dbReference>
<gene>
    <name evidence="1" type="ORF">H9942_07210</name>
</gene>
<dbReference type="EMBL" id="DWXZ01000150">
    <property type="protein sequence ID" value="HJB37839.1"/>
    <property type="molecule type" value="Genomic_DNA"/>
</dbReference>
<comment type="caution">
    <text evidence="1">The sequence shown here is derived from an EMBL/GenBank/DDBJ whole genome shotgun (WGS) entry which is preliminary data.</text>
</comment>
<dbReference type="InterPro" id="IPR036782">
    <property type="entry name" value="NE0471-like_N"/>
</dbReference>
<reference evidence="1" key="2">
    <citation type="submission" date="2021-04" db="EMBL/GenBank/DDBJ databases">
        <authorList>
            <person name="Gilroy R."/>
        </authorList>
    </citation>
    <scope>NUCLEOTIDE SEQUENCE</scope>
    <source>
        <strain evidence="1">ChiBcolR8-3208</strain>
    </source>
</reference>
<protein>
    <submittedName>
        <fullName evidence="1">DUF2442 domain-containing protein</fullName>
    </submittedName>
</protein>
<dbReference type="InterPro" id="IPR018841">
    <property type="entry name" value="DUF2442"/>
</dbReference>
<organism evidence="1 2">
    <name type="scientific">Candidatus Acutalibacter ornithocaccae</name>
    <dbReference type="NCBI Taxonomy" id="2838416"/>
    <lineage>
        <taxon>Bacteria</taxon>
        <taxon>Bacillati</taxon>
        <taxon>Bacillota</taxon>
        <taxon>Clostridia</taxon>
        <taxon>Eubacteriales</taxon>
        <taxon>Acutalibacteraceae</taxon>
        <taxon>Acutalibacter</taxon>
    </lineage>
</organism>
<proteinExistence type="predicted"/>
<dbReference type="AlphaFoldDB" id="A0A9D2LZ09"/>
<dbReference type="Proteomes" id="UP000824214">
    <property type="component" value="Unassembled WGS sequence"/>
</dbReference>
<dbReference type="Gene3D" id="3.30.2020.10">
    <property type="entry name" value="NE0471-like N-terminal domain"/>
    <property type="match status" value="1"/>
</dbReference>
<sequence length="81" mass="9163">MLQPKLVRVEAIFPLTLRLYYETGEVKLFGVTPYATGSWFGELKDEAYFKSVRLLPGGVGSEWNNGQDISPHELYERSVPA</sequence>
<name>A0A9D2LZ09_9FIRM</name>
<evidence type="ECO:0000313" key="2">
    <source>
        <dbReference type="Proteomes" id="UP000824214"/>
    </source>
</evidence>
<evidence type="ECO:0000313" key="1">
    <source>
        <dbReference type="EMBL" id="HJB37839.1"/>
    </source>
</evidence>
<dbReference type="Pfam" id="PF10387">
    <property type="entry name" value="DUF2442"/>
    <property type="match status" value="1"/>
</dbReference>
<accession>A0A9D2LZ09</accession>
<reference evidence="1" key="1">
    <citation type="journal article" date="2021" name="PeerJ">
        <title>Extensive microbial diversity within the chicken gut microbiome revealed by metagenomics and culture.</title>
        <authorList>
            <person name="Gilroy R."/>
            <person name="Ravi A."/>
            <person name="Getino M."/>
            <person name="Pursley I."/>
            <person name="Horton D.L."/>
            <person name="Alikhan N.F."/>
            <person name="Baker D."/>
            <person name="Gharbi K."/>
            <person name="Hall N."/>
            <person name="Watson M."/>
            <person name="Adriaenssens E.M."/>
            <person name="Foster-Nyarko E."/>
            <person name="Jarju S."/>
            <person name="Secka A."/>
            <person name="Antonio M."/>
            <person name="Oren A."/>
            <person name="Chaudhuri R.R."/>
            <person name="La Ragione R."/>
            <person name="Hildebrand F."/>
            <person name="Pallen M.J."/>
        </authorList>
    </citation>
    <scope>NUCLEOTIDE SEQUENCE</scope>
    <source>
        <strain evidence="1">ChiBcolR8-3208</strain>
    </source>
</reference>